<sequence length="135" mass="15679">MGELRDLPPHTMHNPEPDQNHNAAERPDDFTLLFTVPRLDSLEEIETFASLDFSGCGFESLQAYYACLFDLWEADLAIDTDRPAPEQAAEVEKVFEKLRAQRWAVDDYADRKGWNLDRDAMHRPSVNLEWRRLCP</sequence>
<name>A0A6J5MRT0_9CAUD</name>
<protein>
    <submittedName>
        <fullName evidence="2">Uncharacterized protein</fullName>
    </submittedName>
</protein>
<evidence type="ECO:0000256" key="1">
    <source>
        <dbReference type="SAM" id="MobiDB-lite"/>
    </source>
</evidence>
<dbReference type="EMBL" id="LR796756">
    <property type="protein sequence ID" value="CAB4163423.1"/>
    <property type="molecule type" value="Genomic_DNA"/>
</dbReference>
<reference evidence="2" key="1">
    <citation type="submission" date="2020-04" db="EMBL/GenBank/DDBJ databases">
        <authorList>
            <person name="Chiriac C."/>
            <person name="Salcher M."/>
            <person name="Ghai R."/>
            <person name="Kavagutti S V."/>
        </authorList>
    </citation>
    <scope>NUCLEOTIDE SEQUENCE</scope>
</reference>
<gene>
    <name evidence="2" type="ORF">UFOVP543_39</name>
    <name evidence="3" type="ORF">UFOVP804_15</name>
</gene>
<accession>A0A6J5MRT0</accession>
<organism evidence="2">
    <name type="scientific">uncultured Caudovirales phage</name>
    <dbReference type="NCBI Taxonomy" id="2100421"/>
    <lineage>
        <taxon>Viruses</taxon>
        <taxon>Duplodnaviria</taxon>
        <taxon>Heunggongvirae</taxon>
        <taxon>Uroviricota</taxon>
        <taxon>Caudoviricetes</taxon>
        <taxon>Peduoviridae</taxon>
        <taxon>Maltschvirus</taxon>
        <taxon>Maltschvirus maltsch</taxon>
    </lineage>
</organism>
<dbReference type="EMBL" id="LR796531">
    <property type="protein sequence ID" value="CAB4149865.1"/>
    <property type="molecule type" value="Genomic_DNA"/>
</dbReference>
<evidence type="ECO:0000313" key="3">
    <source>
        <dbReference type="EMBL" id="CAB4163423.1"/>
    </source>
</evidence>
<proteinExistence type="predicted"/>
<evidence type="ECO:0000313" key="2">
    <source>
        <dbReference type="EMBL" id="CAB4149865.1"/>
    </source>
</evidence>
<feature type="region of interest" description="Disordered" evidence="1">
    <location>
        <begin position="1"/>
        <end position="24"/>
    </location>
</feature>